<keyword evidence="3" id="KW-1185">Reference proteome</keyword>
<organism evidence="2">
    <name type="scientific">Spirodela intermedia</name>
    <name type="common">Intermediate duckweed</name>
    <dbReference type="NCBI Taxonomy" id="51605"/>
    <lineage>
        <taxon>Eukaryota</taxon>
        <taxon>Viridiplantae</taxon>
        <taxon>Streptophyta</taxon>
        <taxon>Embryophyta</taxon>
        <taxon>Tracheophyta</taxon>
        <taxon>Spermatophyta</taxon>
        <taxon>Magnoliopsida</taxon>
        <taxon>Liliopsida</taxon>
        <taxon>Araceae</taxon>
        <taxon>Lemnoideae</taxon>
        <taxon>Spirodela</taxon>
    </lineage>
</organism>
<dbReference type="EMBL" id="CACRZD030000008">
    <property type="protein sequence ID" value="CAA6664340.1"/>
    <property type="molecule type" value="Genomic_DNA"/>
</dbReference>
<dbReference type="PANTHER" id="PTHR12265">
    <property type="entry name" value="TRANSMEMBRANE PROTEIN 53"/>
    <property type="match status" value="1"/>
</dbReference>
<evidence type="ECO:0000313" key="2">
    <source>
        <dbReference type="EMBL" id="CAA2624923.1"/>
    </source>
</evidence>
<evidence type="ECO:0000313" key="3">
    <source>
        <dbReference type="Proteomes" id="UP001189122"/>
    </source>
</evidence>
<dbReference type="InterPro" id="IPR029058">
    <property type="entry name" value="AB_hydrolase_fold"/>
</dbReference>
<gene>
    <name evidence="2" type="ORF">SI7747_08010729</name>
</gene>
<proteinExistence type="predicted"/>
<evidence type="ECO:0000256" key="1">
    <source>
        <dbReference type="SAM" id="MobiDB-lite"/>
    </source>
</evidence>
<dbReference type="EMBL" id="LR743595">
    <property type="protein sequence ID" value="CAA2624923.1"/>
    <property type="molecule type" value="Genomic_DNA"/>
</dbReference>
<protein>
    <submittedName>
        <fullName evidence="2">Uncharacterized protein</fullName>
    </submittedName>
</protein>
<dbReference type="Gene3D" id="3.40.50.1820">
    <property type="entry name" value="alpha/beta hydrolase"/>
    <property type="match status" value="1"/>
</dbReference>
<dbReference type="Proteomes" id="UP001189122">
    <property type="component" value="Unassembled WGS sequence"/>
</dbReference>
<reference evidence="2 3" key="1">
    <citation type="submission" date="2019-12" db="EMBL/GenBank/DDBJ databases">
        <authorList>
            <person name="Scholz U."/>
            <person name="Mascher M."/>
            <person name="Fiebig A."/>
        </authorList>
    </citation>
    <scope>NUCLEOTIDE SEQUENCE</scope>
</reference>
<name>A0A7I8J4M6_SPIIN</name>
<dbReference type="Pfam" id="PF05705">
    <property type="entry name" value="DUF829"/>
    <property type="match status" value="1"/>
</dbReference>
<dbReference type="InterPro" id="IPR008547">
    <property type="entry name" value="DUF829_TMEM53"/>
</dbReference>
<sequence length="343" mass="38622">MWWGSGGRFYWARREASAEGLWLSYVNLYGSLGWNSLIFPEKGTSLALGVLHELVKEVKNRQLPIVFSAFSGGPKGCMYKLFQIIEGKCEGEYDLVRDCACGQIYDSSPVDFTSDLGTRFVLHPSVLRMSEPPRIVSWMAKMLASGLDTLFLRRFEEQRADYWQTLFSSTKMGPVLVLCSEDDELAPFSVIHNFVECLKEQGSDVKLIKWASSPHVALPVDYQAAVSQLLSKAVICYSQRMQQLRSGHRPRKALAGTTEGLKGSTSCHSVDYRSPCSVELEAEDVGPGQDEKRGDWFHLEGPEAIAKILSDMYSPKTIESWDIMHNEPLRRRQRLPSPNKRGS</sequence>
<accession>A0A7I8J4M6</accession>
<feature type="region of interest" description="Disordered" evidence="1">
    <location>
        <begin position="247"/>
        <end position="269"/>
    </location>
</feature>
<dbReference type="SUPFAM" id="SSF53474">
    <property type="entry name" value="alpha/beta-Hydrolases"/>
    <property type="match status" value="1"/>
</dbReference>
<dbReference type="PANTHER" id="PTHR12265:SF0">
    <property type="entry name" value="EXPRESSED PROTEIN"/>
    <property type="match status" value="1"/>
</dbReference>
<dbReference type="AlphaFoldDB" id="A0A7I8J4M6"/>